<dbReference type="PANTHER" id="PTHR30328">
    <property type="entry name" value="TRANSCRIPTIONAL REPRESSOR"/>
    <property type="match status" value="1"/>
</dbReference>
<dbReference type="InterPro" id="IPR001647">
    <property type="entry name" value="HTH_TetR"/>
</dbReference>
<dbReference type="Pfam" id="PF17926">
    <property type="entry name" value="TetR_C_21"/>
    <property type="match status" value="1"/>
</dbReference>
<protein>
    <submittedName>
        <fullName evidence="4">AcrR family transcriptional regulator</fullName>
    </submittedName>
</protein>
<reference evidence="4 5" key="1">
    <citation type="submission" date="2020-08" db="EMBL/GenBank/DDBJ databases">
        <title>Sequencing the genomes of 1000 actinobacteria strains.</title>
        <authorList>
            <person name="Klenk H.-P."/>
        </authorList>
    </citation>
    <scope>NUCLEOTIDE SEQUENCE [LARGE SCALE GENOMIC DNA]</scope>
    <source>
        <strain evidence="4 5">DSM 43851</strain>
    </source>
</reference>
<organism evidence="4 5">
    <name type="scientific">Kutzneria kofuensis</name>
    <dbReference type="NCBI Taxonomy" id="103725"/>
    <lineage>
        <taxon>Bacteria</taxon>
        <taxon>Bacillati</taxon>
        <taxon>Actinomycetota</taxon>
        <taxon>Actinomycetes</taxon>
        <taxon>Pseudonocardiales</taxon>
        <taxon>Pseudonocardiaceae</taxon>
        <taxon>Kutzneria</taxon>
    </lineage>
</organism>
<dbReference type="SUPFAM" id="SSF48498">
    <property type="entry name" value="Tetracyclin repressor-like, C-terminal domain"/>
    <property type="match status" value="1"/>
</dbReference>
<feature type="DNA-binding region" description="H-T-H motif" evidence="2">
    <location>
        <begin position="29"/>
        <end position="48"/>
    </location>
</feature>
<dbReference type="PRINTS" id="PR00455">
    <property type="entry name" value="HTHTETR"/>
</dbReference>
<evidence type="ECO:0000313" key="4">
    <source>
        <dbReference type="EMBL" id="MBB5891054.1"/>
    </source>
</evidence>
<dbReference type="Proteomes" id="UP000585638">
    <property type="component" value="Unassembled WGS sequence"/>
</dbReference>
<dbReference type="InterPro" id="IPR041467">
    <property type="entry name" value="Sco4008_C"/>
</dbReference>
<evidence type="ECO:0000259" key="3">
    <source>
        <dbReference type="PROSITE" id="PS50977"/>
    </source>
</evidence>
<dbReference type="InterPro" id="IPR009057">
    <property type="entry name" value="Homeodomain-like_sf"/>
</dbReference>
<comment type="caution">
    <text evidence="4">The sequence shown here is derived from an EMBL/GenBank/DDBJ whole genome shotgun (WGS) entry which is preliminary data.</text>
</comment>
<dbReference type="GO" id="GO:0006355">
    <property type="term" value="P:regulation of DNA-templated transcription"/>
    <property type="evidence" value="ECO:0007669"/>
    <property type="project" value="UniProtKB-ARBA"/>
</dbReference>
<keyword evidence="5" id="KW-1185">Reference proteome</keyword>
<proteinExistence type="predicted"/>
<dbReference type="SUPFAM" id="SSF46689">
    <property type="entry name" value="Homeodomain-like"/>
    <property type="match status" value="1"/>
</dbReference>
<sequence>MARDAHATRQRLLEAATAEFAEHGIAGARVDRVAAAAGCNKALIYSYFGNKDQLFEAVFARNIAEFYELVPFDATDLPGYAGRLFDHYEAHPVTLRLSTWYRLERAEGAMPAVSAVNDVRLERLRQAQADGVVSTHFDPVQLLVLLQAVPAAWATTNPELAGASTREFRRRTVVEAIEKLLA</sequence>
<dbReference type="EMBL" id="JACHIR010000001">
    <property type="protein sequence ID" value="MBB5891054.1"/>
    <property type="molecule type" value="Genomic_DNA"/>
</dbReference>
<name>A0A7W9NG14_9PSEU</name>
<feature type="domain" description="HTH tetR-type" evidence="3">
    <location>
        <begin position="6"/>
        <end position="66"/>
    </location>
</feature>
<evidence type="ECO:0000256" key="2">
    <source>
        <dbReference type="PROSITE-ProRule" id="PRU00335"/>
    </source>
</evidence>
<dbReference type="PANTHER" id="PTHR30328:SF54">
    <property type="entry name" value="HTH-TYPE TRANSCRIPTIONAL REPRESSOR SCO4008"/>
    <property type="match status" value="1"/>
</dbReference>
<dbReference type="InterPro" id="IPR050109">
    <property type="entry name" value="HTH-type_TetR-like_transc_reg"/>
</dbReference>
<dbReference type="AlphaFoldDB" id="A0A7W9NG14"/>
<dbReference type="InterPro" id="IPR036271">
    <property type="entry name" value="Tet_transcr_reg_TetR-rel_C_sf"/>
</dbReference>
<dbReference type="Gene3D" id="1.10.357.10">
    <property type="entry name" value="Tetracycline Repressor, domain 2"/>
    <property type="match status" value="1"/>
</dbReference>
<accession>A0A7W9NG14</accession>
<dbReference type="Pfam" id="PF00440">
    <property type="entry name" value="TetR_N"/>
    <property type="match status" value="1"/>
</dbReference>
<dbReference type="PROSITE" id="PS50977">
    <property type="entry name" value="HTH_TETR_2"/>
    <property type="match status" value="1"/>
</dbReference>
<dbReference type="RefSeq" id="WP_184860907.1">
    <property type="nucleotide sequence ID" value="NZ_BAAAWY010000044.1"/>
</dbReference>
<dbReference type="GO" id="GO:0003677">
    <property type="term" value="F:DNA binding"/>
    <property type="evidence" value="ECO:0007669"/>
    <property type="project" value="UniProtKB-UniRule"/>
</dbReference>
<gene>
    <name evidence="4" type="ORF">BJ998_002250</name>
</gene>
<evidence type="ECO:0000256" key="1">
    <source>
        <dbReference type="ARBA" id="ARBA00023125"/>
    </source>
</evidence>
<evidence type="ECO:0000313" key="5">
    <source>
        <dbReference type="Proteomes" id="UP000585638"/>
    </source>
</evidence>
<keyword evidence="1 2" id="KW-0238">DNA-binding</keyword>